<reference evidence="2" key="1">
    <citation type="submission" date="2022-11" db="UniProtKB">
        <authorList>
            <consortium name="WormBaseParasite"/>
        </authorList>
    </citation>
    <scope>IDENTIFICATION</scope>
</reference>
<proteinExistence type="predicted"/>
<protein>
    <submittedName>
        <fullName evidence="2">Uncharacterized protein</fullName>
    </submittedName>
</protein>
<evidence type="ECO:0000313" key="2">
    <source>
        <dbReference type="WBParaSite" id="nRc.2.0.1.t04552-RA"/>
    </source>
</evidence>
<evidence type="ECO:0000313" key="1">
    <source>
        <dbReference type="Proteomes" id="UP000887565"/>
    </source>
</evidence>
<dbReference type="Proteomes" id="UP000887565">
    <property type="component" value="Unplaced"/>
</dbReference>
<dbReference type="WBParaSite" id="nRc.2.0.1.t04552-RA">
    <property type="protein sequence ID" value="nRc.2.0.1.t04552-RA"/>
    <property type="gene ID" value="nRc.2.0.1.g04552"/>
</dbReference>
<name>A0A915HT35_ROMCU</name>
<sequence length="73" mass="8319">MAVHIRATNASLDLYQYLCAHYRTTYQELQLPVSPDNPPLILRWVACLWAEELGVVDTVHTAHFALFLYEASA</sequence>
<keyword evidence="1" id="KW-1185">Reference proteome</keyword>
<organism evidence="1 2">
    <name type="scientific">Romanomermis culicivorax</name>
    <name type="common">Nematode worm</name>
    <dbReference type="NCBI Taxonomy" id="13658"/>
    <lineage>
        <taxon>Eukaryota</taxon>
        <taxon>Metazoa</taxon>
        <taxon>Ecdysozoa</taxon>
        <taxon>Nematoda</taxon>
        <taxon>Enoplea</taxon>
        <taxon>Dorylaimia</taxon>
        <taxon>Mermithida</taxon>
        <taxon>Mermithoidea</taxon>
        <taxon>Mermithidae</taxon>
        <taxon>Romanomermis</taxon>
    </lineage>
</organism>
<dbReference type="AlphaFoldDB" id="A0A915HT35"/>
<accession>A0A915HT35</accession>